<proteinExistence type="predicted"/>
<accession>A0A177B367</accession>
<keyword evidence="2" id="KW-1185">Reference proteome</keyword>
<reference evidence="1 2" key="1">
    <citation type="submission" date="2016-04" db="EMBL/GenBank/DDBJ databases">
        <title>The genome of Intoshia linei affirms orthonectids as highly simplified spiralians.</title>
        <authorList>
            <person name="Mikhailov K.V."/>
            <person name="Slusarev G.S."/>
            <person name="Nikitin M.A."/>
            <person name="Logacheva M.D."/>
            <person name="Penin A."/>
            <person name="Aleoshin V."/>
            <person name="Panchin Y.V."/>
        </authorList>
    </citation>
    <scope>NUCLEOTIDE SEQUENCE [LARGE SCALE GENOMIC DNA]</scope>
    <source>
        <strain evidence="1">Intl2013</strain>
        <tissue evidence="1">Whole animal</tissue>
    </source>
</reference>
<evidence type="ECO:0000313" key="1">
    <source>
        <dbReference type="EMBL" id="OAF68725.1"/>
    </source>
</evidence>
<comment type="caution">
    <text evidence="1">The sequence shown here is derived from an EMBL/GenBank/DDBJ whole genome shotgun (WGS) entry which is preliminary data.</text>
</comment>
<evidence type="ECO:0000313" key="2">
    <source>
        <dbReference type="Proteomes" id="UP000078046"/>
    </source>
</evidence>
<dbReference type="OrthoDB" id="2194171at2759"/>
<sequence length="54" mass="6584">MEEYYQKGMCPKKMQLKEKITNSFEEISSVNCDSFYRKMLPYLIKCERHEIIND</sequence>
<dbReference type="Proteomes" id="UP000078046">
    <property type="component" value="Unassembled WGS sequence"/>
</dbReference>
<dbReference type="EMBL" id="LWCA01000397">
    <property type="protein sequence ID" value="OAF68725.1"/>
    <property type="molecule type" value="Genomic_DNA"/>
</dbReference>
<organism evidence="1 2">
    <name type="scientific">Intoshia linei</name>
    <dbReference type="NCBI Taxonomy" id="1819745"/>
    <lineage>
        <taxon>Eukaryota</taxon>
        <taxon>Metazoa</taxon>
        <taxon>Spiralia</taxon>
        <taxon>Lophotrochozoa</taxon>
        <taxon>Mesozoa</taxon>
        <taxon>Orthonectida</taxon>
        <taxon>Rhopaluridae</taxon>
        <taxon>Intoshia</taxon>
    </lineage>
</organism>
<dbReference type="AlphaFoldDB" id="A0A177B367"/>
<gene>
    <name evidence="1" type="ORF">A3Q56_03528</name>
</gene>
<protein>
    <submittedName>
        <fullName evidence="1">Uncharacterized protein</fullName>
    </submittedName>
</protein>
<name>A0A177B367_9BILA</name>